<sequence length="234" mass="26825">MSDVAPKTLYCIRHGESTYNEWRKNSFWNFSWLWVRDPMIVDAPLSDKGKKQALELHELITGKQLEAKIQVIITSPLTRAIETTIGAFPDTKVPIIVEPSCREMLDTACDIGRVPTDLAQQFLRRDDIDFSSLDPCWWLETGKFMPHEEGQALPASIVAPKTPDEVRVLRETVEELDARIRAFVLKLRARPEQHIAIVGHSSYFKRMLAMNRKLNNCELHETSLGDIQLRDAQQ</sequence>
<accession>A0AAV0U1C3</accession>
<evidence type="ECO:0000313" key="3">
    <source>
        <dbReference type="Proteomes" id="UP001162031"/>
    </source>
</evidence>
<organism evidence="2 3">
    <name type="scientific">Hyaloperonospora brassicae</name>
    <name type="common">Brassica downy mildew</name>
    <name type="synonym">Peronospora brassicae</name>
    <dbReference type="NCBI Taxonomy" id="162125"/>
    <lineage>
        <taxon>Eukaryota</taxon>
        <taxon>Sar</taxon>
        <taxon>Stramenopiles</taxon>
        <taxon>Oomycota</taxon>
        <taxon>Peronosporomycetes</taxon>
        <taxon>Peronosporales</taxon>
        <taxon>Peronosporaceae</taxon>
        <taxon>Hyaloperonospora</taxon>
    </lineage>
</organism>
<dbReference type="InterPro" id="IPR050275">
    <property type="entry name" value="PGM_Phosphatase"/>
</dbReference>
<dbReference type="CDD" id="cd07067">
    <property type="entry name" value="HP_PGM_like"/>
    <property type="match status" value="1"/>
</dbReference>
<keyword evidence="3" id="KW-1185">Reference proteome</keyword>
<dbReference type="GO" id="GO:0005737">
    <property type="term" value="C:cytoplasm"/>
    <property type="evidence" value="ECO:0007669"/>
    <property type="project" value="TreeGrafter"/>
</dbReference>
<reference evidence="2" key="1">
    <citation type="submission" date="2022-12" db="EMBL/GenBank/DDBJ databases">
        <authorList>
            <person name="Webb A."/>
        </authorList>
    </citation>
    <scope>NUCLEOTIDE SEQUENCE</scope>
    <source>
        <strain evidence="2">Hp1</strain>
    </source>
</reference>
<evidence type="ECO:0008006" key="4">
    <source>
        <dbReference type="Google" id="ProtNLM"/>
    </source>
</evidence>
<dbReference type="PANTHER" id="PTHR48100:SF61">
    <property type="entry name" value="PHOSPHOGLYCERATE MUTASE"/>
    <property type="match status" value="1"/>
</dbReference>
<dbReference type="GO" id="GO:0016791">
    <property type="term" value="F:phosphatase activity"/>
    <property type="evidence" value="ECO:0007669"/>
    <property type="project" value="TreeGrafter"/>
</dbReference>
<gene>
    <name evidence="2" type="ORF">HBR001_LOCUS4841</name>
</gene>
<dbReference type="SMART" id="SM00855">
    <property type="entry name" value="PGAM"/>
    <property type="match status" value="1"/>
</dbReference>
<evidence type="ECO:0000313" key="2">
    <source>
        <dbReference type="EMBL" id="CAI5730407.1"/>
    </source>
</evidence>
<feature type="binding site" evidence="1">
    <location>
        <position position="79"/>
    </location>
    <ligand>
        <name>substrate</name>
    </ligand>
</feature>
<dbReference type="InterPro" id="IPR029033">
    <property type="entry name" value="His_PPase_superfam"/>
</dbReference>
<name>A0AAV0U1C3_HYABA</name>
<protein>
    <recommendedName>
        <fullName evidence="4">Phosphoglycerate mutase-like protein</fullName>
    </recommendedName>
</protein>
<comment type="caution">
    <text evidence="2">The sequence shown here is derived from an EMBL/GenBank/DDBJ whole genome shotgun (WGS) entry which is preliminary data.</text>
</comment>
<dbReference type="AlphaFoldDB" id="A0AAV0U1C3"/>
<dbReference type="SUPFAM" id="SSF53254">
    <property type="entry name" value="Phosphoglycerate mutase-like"/>
    <property type="match status" value="1"/>
</dbReference>
<proteinExistence type="predicted"/>
<dbReference type="Proteomes" id="UP001162031">
    <property type="component" value="Unassembled WGS sequence"/>
</dbReference>
<dbReference type="InterPro" id="IPR013078">
    <property type="entry name" value="His_Pase_superF_clade-1"/>
</dbReference>
<dbReference type="Gene3D" id="3.40.50.1240">
    <property type="entry name" value="Phosphoglycerate mutase-like"/>
    <property type="match status" value="1"/>
</dbReference>
<dbReference type="EMBL" id="CANTFL010001027">
    <property type="protein sequence ID" value="CAI5730407.1"/>
    <property type="molecule type" value="Genomic_DNA"/>
</dbReference>
<dbReference type="Pfam" id="PF00300">
    <property type="entry name" value="His_Phos_1"/>
    <property type="match status" value="1"/>
</dbReference>
<evidence type="ECO:0000256" key="1">
    <source>
        <dbReference type="PIRSR" id="PIRSR613078-2"/>
    </source>
</evidence>
<dbReference type="PANTHER" id="PTHR48100">
    <property type="entry name" value="BROAD-SPECIFICITY PHOSPHATASE YOR283W-RELATED"/>
    <property type="match status" value="1"/>
</dbReference>
<feature type="binding site" evidence="1">
    <location>
        <begin position="13"/>
        <end position="20"/>
    </location>
    <ligand>
        <name>substrate</name>
    </ligand>
</feature>